<proteinExistence type="predicted"/>
<dbReference type="CDD" id="cd16380">
    <property type="entry name" value="YitT_C"/>
    <property type="match status" value="1"/>
</dbReference>
<feature type="transmembrane region" description="Helical" evidence="6">
    <location>
        <begin position="85"/>
        <end position="102"/>
    </location>
</feature>
<dbReference type="InterPro" id="IPR003740">
    <property type="entry name" value="YitT"/>
</dbReference>
<dbReference type="PANTHER" id="PTHR33545:SF5">
    <property type="entry name" value="UPF0750 MEMBRANE PROTEIN YITT"/>
    <property type="match status" value="1"/>
</dbReference>
<evidence type="ECO:0000259" key="7">
    <source>
        <dbReference type="Pfam" id="PF10035"/>
    </source>
</evidence>
<dbReference type="InterPro" id="IPR019264">
    <property type="entry name" value="DUF2179"/>
</dbReference>
<dbReference type="InterPro" id="IPR051461">
    <property type="entry name" value="UPF0750_membrane"/>
</dbReference>
<comment type="caution">
    <text evidence="8">The sequence shown here is derived from an EMBL/GenBank/DDBJ whole genome shotgun (WGS) entry which is preliminary data.</text>
</comment>
<keyword evidence="5 6" id="KW-0472">Membrane</keyword>
<keyword evidence="9" id="KW-1185">Reference proteome</keyword>
<dbReference type="EMBL" id="JBBMFC010000022">
    <property type="protein sequence ID" value="MEQ2579523.1"/>
    <property type="molecule type" value="Genomic_DNA"/>
</dbReference>
<feature type="transmembrane region" description="Helical" evidence="6">
    <location>
        <begin position="176"/>
        <end position="195"/>
    </location>
</feature>
<feature type="transmembrane region" description="Helical" evidence="6">
    <location>
        <begin position="147"/>
        <end position="170"/>
    </location>
</feature>
<dbReference type="PANTHER" id="PTHR33545">
    <property type="entry name" value="UPF0750 MEMBRANE PROTEIN YITT-RELATED"/>
    <property type="match status" value="1"/>
</dbReference>
<evidence type="ECO:0000256" key="4">
    <source>
        <dbReference type="ARBA" id="ARBA00022989"/>
    </source>
</evidence>
<dbReference type="RefSeq" id="WP_349144795.1">
    <property type="nucleotide sequence ID" value="NZ_JBBMFC010000022.1"/>
</dbReference>
<reference evidence="8 9" key="1">
    <citation type="submission" date="2024-03" db="EMBL/GenBank/DDBJ databases">
        <title>Human intestinal bacterial collection.</title>
        <authorList>
            <person name="Pauvert C."/>
            <person name="Hitch T.C.A."/>
            <person name="Clavel T."/>
        </authorList>
    </citation>
    <scope>NUCLEOTIDE SEQUENCE [LARGE SCALE GENOMIC DNA]</scope>
    <source>
        <strain evidence="8 9">CLA-AA-H78B</strain>
    </source>
</reference>
<evidence type="ECO:0000256" key="2">
    <source>
        <dbReference type="ARBA" id="ARBA00022475"/>
    </source>
</evidence>
<accession>A0ABV1I3P3</accession>
<dbReference type="InterPro" id="IPR015867">
    <property type="entry name" value="N-reg_PII/ATP_PRibTrfase_C"/>
</dbReference>
<keyword evidence="2" id="KW-1003">Cell membrane</keyword>
<evidence type="ECO:0000256" key="3">
    <source>
        <dbReference type="ARBA" id="ARBA00022692"/>
    </source>
</evidence>
<evidence type="ECO:0000256" key="1">
    <source>
        <dbReference type="ARBA" id="ARBA00004651"/>
    </source>
</evidence>
<dbReference type="Proteomes" id="UP001470288">
    <property type="component" value="Unassembled WGS sequence"/>
</dbReference>
<dbReference type="Pfam" id="PF02588">
    <property type="entry name" value="YitT_membrane"/>
    <property type="match status" value="1"/>
</dbReference>
<dbReference type="Gene3D" id="3.30.70.120">
    <property type="match status" value="1"/>
</dbReference>
<gene>
    <name evidence="8" type="ORF">WMO62_11890</name>
</gene>
<organism evidence="8 9">
    <name type="scientific">Hominiventricola aquisgranensis</name>
    <dbReference type="NCBI Taxonomy" id="3133164"/>
    <lineage>
        <taxon>Bacteria</taxon>
        <taxon>Bacillati</taxon>
        <taxon>Bacillota</taxon>
        <taxon>Clostridia</taxon>
        <taxon>Lachnospirales</taxon>
        <taxon>Lachnospiraceae</taxon>
        <taxon>Hominiventricola</taxon>
    </lineage>
</organism>
<evidence type="ECO:0000313" key="8">
    <source>
        <dbReference type="EMBL" id="MEQ2579523.1"/>
    </source>
</evidence>
<evidence type="ECO:0000256" key="6">
    <source>
        <dbReference type="SAM" id="Phobius"/>
    </source>
</evidence>
<keyword evidence="3 6" id="KW-0812">Transmembrane</keyword>
<comment type="subcellular location">
    <subcellularLocation>
        <location evidence="1">Cell membrane</location>
        <topology evidence="1">Multi-pass membrane protein</topology>
    </subcellularLocation>
</comment>
<name>A0ABV1I3P3_9FIRM</name>
<dbReference type="PIRSF" id="PIRSF006483">
    <property type="entry name" value="Membrane_protein_YitT"/>
    <property type="match status" value="1"/>
</dbReference>
<evidence type="ECO:0000256" key="5">
    <source>
        <dbReference type="ARBA" id="ARBA00023136"/>
    </source>
</evidence>
<feature type="transmembrane region" description="Helical" evidence="6">
    <location>
        <begin position="51"/>
        <end position="73"/>
    </location>
</feature>
<dbReference type="Pfam" id="PF10035">
    <property type="entry name" value="DUF2179"/>
    <property type="match status" value="1"/>
</dbReference>
<protein>
    <submittedName>
        <fullName evidence="8">YitT family protein</fullName>
    </submittedName>
</protein>
<feature type="domain" description="DUF2179" evidence="7">
    <location>
        <begin position="224"/>
        <end position="277"/>
    </location>
</feature>
<feature type="transmembrane region" description="Helical" evidence="6">
    <location>
        <begin position="108"/>
        <end position="126"/>
    </location>
</feature>
<evidence type="ECO:0000313" key="9">
    <source>
        <dbReference type="Proteomes" id="UP001470288"/>
    </source>
</evidence>
<keyword evidence="4 6" id="KW-1133">Transmembrane helix</keyword>
<sequence length="288" mass="31403">MRKNKYVMLAMKLVVITVASIIYAVGISLFLDPNNLAPGGVTGISVILNRMTGAPTGTIYFLINIPIVILGIWKFGFQFMGKTSFAVMMTSFFTNLFAGMGAFTDDPILAALFGSVLMATGIGLIFRTGATTGGTDIIIKIIRQHFPYLKTGFLFQCTDVIIVAISGLVFKNVNTALYALIAVLINGKALDYVLYGGDEAKMVYIITSKPNEIGKQIMNEIESGVTYLHGTGGWTGDEKKVIFCVVRRTQGPQVEELVKELDPQAFMIVTSANEIYGEGYKSFFADKF</sequence>
<feature type="transmembrane region" description="Helical" evidence="6">
    <location>
        <begin position="7"/>
        <end position="31"/>
    </location>
</feature>